<proteinExistence type="predicted"/>
<dbReference type="Gene3D" id="3.20.20.140">
    <property type="entry name" value="Metal-dependent hydrolases"/>
    <property type="match status" value="1"/>
</dbReference>
<feature type="domain" description="Amidohydrolase-related" evidence="2">
    <location>
        <begin position="60"/>
        <end position="444"/>
    </location>
</feature>
<evidence type="ECO:0000313" key="4">
    <source>
        <dbReference type="Proteomes" id="UP000757435"/>
    </source>
</evidence>
<accession>A0A951QH00</accession>
<dbReference type="InterPro" id="IPR050287">
    <property type="entry name" value="MTA/SAH_deaminase"/>
</dbReference>
<comment type="caution">
    <text evidence="3">The sequence shown here is derived from an EMBL/GenBank/DDBJ whole genome shotgun (WGS) entry which is preliminary data.</text>
</comment>
<dbReference type="Pfam" id="PF01979">
    <property type="entry name" value="Amidohydro_1"/>
    <property type="match status" value="1"/>
</dbReference>
<dbReference type="InterPro" id="IPR032466">
    <property type="entry name" value="Metal_Hydrolase"/>
</dbReference>
<gene>
    <name evidence="3" type="ORF">KME15_24725</name>
</gene>
<dbReference type="PANTHER" id="PTHR43794:SF11">
    <property type="entry name" value="AMIDOHYDROLASE-RELATED DOMAIN-CONTAINING PROTEIN"/>
    <property type="match status" value="1"/>
</dbReference>
<evidence type="ECO:0000259" key="2">
    <source>
        <dbReference type="Pfam" id="PF01979"/>
    </source>
</evidence>
<reference evidence="3" key="2">
    <citation type="journal article" date="2022" name="Microbiol. Resour. Announc.">
        <title>Metagenome Sequencing to Explore Phylogenomics of Terrestrial Cyanobacteria.</title>
        <authorList>
            <person name="Ward R.D."/>
            <person name="Stajich J.E."/>
            <person name="Johansen J.R."/>
            <person name="Huntemann M."/>
            <person name="Clum A."/>
            <person name="Foster B."/>
            <person name="Foster B."/>
            <person name="Roux S."/>
            <person name="Palaniappan K."/>
            <person name="Varghese N."/>
            <person name="Mukherjee S."/>
            <person name="Reddy T.B.K."/>
            <person name="Daum C."/>
            <person name="Copeland A."/>
            <person name="Chen I.A."/>
            <person name="Ivanova N.N."/>
            <person name="Kyrpides N.C."/>
            <person name="Shapiro N."/>
            <person name="Eloe-Fadrosh E.A."/>
            <person name="Pietrasiak N."/>
        </authorList>
    </citation>
    <scope>NUCLEOTIDE SEQUENCE</scope>
    <source>
        <strain evidence="3">UHER 2000/2452</strain>
    </source>
</reference>
<dbReference type="InterPro" id="IPR006680">
    <property type="entry name" value="Amidohydro-rel"/>
</dbReference>
<dbReference type="Proteomes" id="UP000757435">
    <property type="component" value="Unassembled WGS sequence"/>
</dbReference>
<sequence length="512" mass="57693">MSFSLVRGKYIICKAIGDAVEVVENGAIAQQDGRIIEIGNYAALADKYPTTQVIGSTDDVVLPGFVNGHHHTGLSSFQLGSADAPLELWLANRIAHRHVDPYLDTLYSAFQMVESGITTVQHIHRLTGRDRTVWLETANQILKAYQDVGMRVSYCFMVRDQNHLVYEADADFIQRLPPDIGLEVEVMLQTQTAPLNEYMEFFVQLWEGNQNQGDRVQIQLAPANLHWCSDTALLAQKEFADRYQVKLHMHLLETPYQKEYAERRFGTTAVEHLHHLGLLHSGLTLGHGTWMNETDIHLIANTGTMICHNASSNLRFQSGIAPLNRFLDAGIKVALALDEAGINDDQDMLQEMRLALNLHRIPGIDQRVPKAAQVFQMATAHGAETTGFADKIGSLEVGKAADLVLLDWQAIAYPYLDDNISIIDAVVHRGRTSSIKTVMVGGEIIFDSGTFTKVDKQAVLQELAASLQVPLTPEEQQRRQLSRRLFPYIKQFYRDWLKSHQFTPHYYQNSRY</sequence>
<dbReference type="SUPFAM" id="SSF51338">
    <property type="entry name" value="Composite domain of metallo-dependent hydrolases"/>
    <property type="match status" value="1"/>
</dbReference>
<name>A0A951QH00_9CYAN</name>
<dbReference type="InterPro" id="IPR011059">
    <property type="entry name" value="Metal-dep_hydrolase_composite"/>
</dbReference>
<evidence type="ECO:0000256" key="1">
    <source>
        <dbReference type="ARBA" id="ARBA00022801"/>
    </source>
</evidence>
<organism evidence="3 4">
    <name type="scientific">Drouetiella hepatica Uher 2000/2452</name>
    <dbReference type="NCBI Taxonomy" id="904376"/>
    <lineage>
        <taxon>Bacteria</taxon>
        <taxon>Bacillati</taxon>
        <taxon>Cyanobacteriota</taxon>
        <taxon>Cyanophyceae</taxon>
        <taxon>Oculatellales</taxon>
        <taxon>Oculatellaceae</taxon>
        <taxon>Drouetiella</taxon>
    </lineage>
</organism>
<dbReference type="GO" id="GO:0016810">
    <property type="term" value="F:hydrolase activity, acting on carbon-nitrogen (but not peptide) bonds"/>
    <property type="evidence" value="ECO:0007669"/>
    <property type="project" value="InterPro"/>
</dbReference>
<reference evidence="3" key="1">
    <citation type="submission" date="2021-05" db="EMBL/GenBank/DDBJ databases">
        <authorList>
            <person name="Pietrasiak N."/>
            <person name="Ward R."/>
            <person name="Stajich J.E."/>
            <person name="Kurbessoian T."/>
        </authorList>
    </citation>
    <scope>NUCLEOTIDE SEQUENCE</scope>
    <source>
        <strain evidence="3">UHER 2000/2452</strain>
    </source>
</reference>
<protein>
    <submittedName>
        <fullName evidence="3">Amidohydrolase family protein</fullName>
    </submittedName>
</protein>
<dbReference type="AlphaFoldDB" id="A0A951QH00"/>
<dbReference type="SUPFAM" id="SSF51556">
    <property type="entry name" value="Metallo-dependent hydrolases"/>
    <property type="match status" value="1"/>
</dbReference>
<dbReference type="EMBL" id="JAHHHD010000048">
    <property type="protein sequence ID" value="MBW4661884.1"/>
    <property type="molecule type" value="Genomic_DNA"/>
</dbReference>
<evidence type="ECO:0000313" key="3">
    <source>
        <dbReference type="EMBL" id="MBW4661884.1"/>
    </source>
</evidence>
<keyword evidence="1" id="KW-0378">Hydrolase</keyword>
<dbReference type="PANTHER" id="PTHR43794">
    <property type="entry name" value="AMINOHYDROLASE SSNA-RELATED"/>
    <property type="match status" value="1"/>
</dbReference>
<dbReference type="Gene3D" id="2.30.40.10">
    <property type="entry name" value="Urease, subunit C, domain 1"/>
    <property type="match status" value="1"/>
</dbReference>